<accession>A0A9W9MNP6</accession>
<sequence length="268" mass="29781">MYSIITLALLTTPIYAATSARVWAHFYPNCPGEPFSDMASYENYEETVPSQDITVGECANINVPSYEHNLVSAISVDAEMLSREHNNYFFSDGANCNITVHEVPECVDPPLITKEIRNGVEVSQCESRNFAAWSEVWVQLICDDAVTESLEDESEGIPRIDVTAEVQQANNVQTPGSNSDSWLVAQEAHSEIEPQEESRVDNAGHHESEQAVHSIMGKLAEKHSHFVSGKHNDTQSINGSHHNATASGNHTMLRRKLSVLRNRATRLY</sequence>
<dbReference type="GeneID" id="83179881"/>
<gene>
    <name evidence="2" type="ORF">N7498_005518</name>
</gene>
<evidence type="ECO:0000256" key="1">
    <source>
        <dbReference type="SAM" id="SignalP"/>
    </source>
</evidence>
<proteinExistence type="predicted"/>
<dbReference type="OrthoDB" id="4503765at2759"/>
<name>A0A9W9MNP6_9EURO</name>
<dbReference type="AlphaFoldDB" id="A0A9W9MNP6"/>
<dbReference type="EMBL" id="JAPQKR010000012">
    <property type="protein sequence ID" value="KAJ5204639.1"/>
    <property type="molecule type" value="Genomic_DNA"/>
</dbReference>
<evidence type="ECO:0000313" key="3">
    <source>
        <dbReference type="Proteomes" id="UP001150904"/>
    </source>
</evidence>
<feature type="signal peptide" evidence="1">
    <location>
        <begin position="1"/>
        <end position="16"/>
    </location>
</feature>
<organism evidence="2 3">
    <name type="scientific">Penicillium cinerascens</name>
    <dbReference type="NCBI Taxonomy" id="70096"/>
    <lineage>
        <taxon>Eukaryota</taxon>
        <taxon>Fungi</taxon>
        <taxon>Dikarya</taxon>
        <taxon>Ascomycota</taxon>
        <taxon>Pezizomycotina</taxon>
        <taxon>Eurotiomycetes</taxon>
        <taxon>Eurotiomycetidae</taxon>
        <taxon>Eurotiales</taxon>
        <taxon>Aspergillaceae</taxon>
        <taxon>Penicillium</taxon>
    </lineage>
</organism>
<comment type="caution">
    <text evidence="2">The sequence shown here is derived from an EMBL/GenBank/DDBJ whole genome shotgun (WGS) entry which is preliminary data.</text>
</comment>
<evidence type="ECO:0000313" key="2">
    <source>
        <dbReference type="EMBL" id="KAJ5204639.1"/>
    </source>
</evidence>
<keyword evidence="1" id="KW-0732">Signal</keyword>
<keyword evidence="3" id="KW-1185">Reference proteome</keyword>
<reference evidence="2" key="1">
    <citation type="submission" date="2022-12" db="EMBL/GenBank/DDBJ databases">
        <authorList>
            <person name="Petersen C."/>
        </authorList>
    </citation>
    <scope>NUCLEOTIDE SEQUENCE</scope>
    <source>
        <strain evidence="2">IBT 15544</strain>
    </source>
</reference>
<feature type="chain" id="PRO_5040983519" description="Ecp2 effector protein domain-containing protein" evidence="1">
    <location>
        <begin position="17"/>
        <end position="268"/>
    </location>
</feature>
<reference evidence="2" key="2">
    <citation type="journal article" date="2023" name="IMA Fungus">
        <title>Comparative genomic study of the Penicillium genus elucidates a diverse pangenome and 15 lateral gene transfer events.</title>
        <authorList>
            <person name="Petersen C."/>
            <person name="Sorensen T."/>
            <person name="Nielsen M.R."/>
            <person name="Sondergaard T.E."/>
            <person name="Sorensen J.L."/>
            <person name="Fitzpatrick D.A."/>
            <person name="Frisvad J.C."/>
            <person name="Nielsen K.L."/>
        </authorList>
    </citation>
    <scope>NUCLEOTIDE SEQUENCE</scope>
    <source>
        <strain evidence="2">IBT 15544</strain>
    </source>
</reference>
<dbReference type="RefSeq" id="XP_058309118.1">
    <property type="nucleotide sequence ID" value="XM_058452580.1"/>
</dbReference>
<protein>
    <recommendedName>
        <fullName evidence="4">Ecp2 effector protein domain-containing protein</fullName>
    </recommendedName>
</protein>
<evidence type="ECO:0008006" key="4">
    <source>
        <dbReference type="Google" id="ProtNLM"/>
    </source>
</evidence>
<dbReference type="Proteomes" id="UP001150904">
    <property type="component" value="Unassembled WGS sequence"/>
</dbReference>